<name>A0A0K2T1U0_LEPSM</name>
<organism evidence="2">
    <name type="scientific">Lepeophtheirus salmonis</name>
    <name type="common">Salmon louse</name>
    <name type="synonym">Caligus salmonis</name>
    <dbReference type="NCBI Taxonomy" id="72036"/>
    <lineage>
        <taxon>Eukaryota</taxon>
        <taxon>Metazoa</taxon>
        <taxon>Ecdysozoa</taxon>
        <taxon>Arthropoda</taxon>
        <taxon>Crustacea</taxon>
        <taxon>Multicrustacea</taxon>
        <taxon>Hexanauplia</taxon>
        <taxon>Copepoda</taxon>
        <taxon>Siphonostomatoida</taxon>
        <taxon>Caligidae</taxon>
        <taxon>Lepeophtheirus</taxon>
    </lineage>
</organism>
<evidence type="ECO:0000256" key="1">
    <source>
        <dbReference type="SAM" id="Phobius"/>
    </source>
</evidence>
<sequence>MDKITVIFSSCNVILFAFRYSLSNLALM</sequence>
<keyword evidence="1" id="KW-0472">Membrane</keyword>
<feature type="transmembrane region" description="Helical" evidence="1">
    <location>
        <begin position="6"/>
        <end position="27"/>
    </location>
</feature>
<dbReference type="AlphaFoldDB" id="A0A0K2T1U0"/>
<reference evidence="2" key="1">
    <citation type="submission" date="2014-05" db="EMBL/GenBank/DDBJ databases">
        <authorList>
            <person name="Chronopoulou M."/>
        </authorList>
    </citation>
    <scope>NUCLEOTIDE SEQUENCE</scope>
    <source>
        <tissue evidence="2">Whole organism</tissue>
    </source>
</reference>
<protein>
    <submittedName>
        <fullName evidence="2">Uncharacterized protein</fullName>
    </submittedName>
</protein>
<keyword evidence="1" id="KW-1133">Transmembrane helix</keyword>
<evidence type="ECO:0000313" key="2">
    <source>
        <dbReference type="EMBL" id="CDW19973.1"/>
    </source>
</evidence>
<accession>A0A0K2T1U0</accession>
<keyword evidence="1" id="KW-0812">Transmembrane</keyword>
<dbReference type="EMBL" id="HACA01002612">
    <property type="protein sequence ID" value="CDW19973.1"/>
    <property type="molecule type" value="Transcribed_RNA"/>
</dbReference>
<proteinExistence type="predicted"/>